<sequence length="312" mass="35546">MNDLPYVVSGDIERLLKKWAIKHEFTLPDHSFFQALRERFAEYMRSVFPAFELVSEDELATGLNELVRESSLPIVALDETYIDGSPMRLRLTRTVDEDLRDAGIASRFPEVKSPEGQIMHIASVLKKSGHRTIALVDDVIFSGALIDDVCFAFNYHGIDVKCVYAGIGIAQGVWQVSASGRSVQCVRSYKHVIDQICERDFYPGVPLSGRTLYALRSNGRSVGVPYFYRSDKLEKWASIPSHLRNELSRMCISQTIDLFEAIGDMSGRPVRANDLDRYMLRSPLFWKEKDVFVDELLRENERDPDDCSYLTT</sequence>
<dbReference type="EMBL" id="LCKX01000027">
    <property type="protein sequence ID" value="KKU06631.1"/>
    <property type="molecule type" value="Genomic_DNA"/>
</dbReference>
<gene>
    <name evidence="1" type="ORF">UX10_C0027G0005</name>
</gene>
<proteinExistence type="predicted"/>
<dbReference type="Proteomes" id="UP000033999">
    <property type="component" value="Unassembled WGS sequence"/>
</dbReference>
<name>A0A0G1MEB1_9BACT</name>
<evidence type="ECO:0000313" key="2">
    <source>
        <dbReference type="Proteomes" id="UP000033999"/>
    </source>
</evidence>
<accession>A0A0G1MEB1</accession>
<comment type="caution">
    <text evidence="1">The sequence shown here is derived from an EMBL/GenBank/DDBJ whole genome shotgun (WGS) entry which is preliminary data.</text>
</comment>
<evidence type="ECO:0000313" key="1">
    <source>
        <dbReference type="EMBL" id="KKU06631.1"/>
    </source>
</evidence>
<organism evidence="1 2">
    <name type="scientific">Candidatus Magasanikbacteria bacterium GW2011_GWA2_45_39</name>
    <dbReference type="NCBI Taxonomy" id="1619041"/>
    <lineage>
        <taxon>Bacteria</taxon>
        <taxon>Candidatus Magasanikiibacteriota</taxon>
    </lineage>
</organism>
<dbReference type="AlphaFoldDB" id="A0A0G1MEB1"/>
<reference evidence="1 2" key="1">
    <citation type="journal article" date="2015" name="Nature">
        <title>rRNA introns, odd ribosomes, and small enigmatic genomes across a large radiation of phyla.</title>
        <authorList>
            <person name="Brown C.T."/>
            <person name="Hug L.A."/>
            <person name="Thomas B.C."/>
            <person name="Sharon I."/>
            <person name="Castelle C.J."/>
            <person name="Singh A."/>
            <person name="Wilkins M.J."/>
            <person name="Williams K.H."/>
            <person name="Banfield J.F."/>
        </authorList>
    </citation>
    <scope>NUCLEOTIDE SEQUENCE [LARGE SCALE GENOMIC DNA]</scope>
</reference>
<protein>
    <submittedName>
        <fullName evidence="1">Uncharacterized protein</fullName>
    </submittedName>
</protein>